<evidence type="ECO:0000313" key="2">
    <source>
        <dbReference type="EMBL" id="NRT18529.1"/>
    </source>
</evidence>
<dbReference type="PANTHER" id="PTHR36173">
    <property type="entry name" value="RIBONUCLEASE VAPC16-RELATED"/>
    <property type="match status" value="1"/>
</dbReference>
<dbReference type="InterPro" id="IPR002716">
    <property type="entry name" value="PIN_dom"/>
</dbReference>
<accession>A0ABX2FQ44</accession>
<comment type="caution">
    <text evidence="2">The sequence shown here is derived from an EMBL/GenBank/DDBJ whole genome shotgun (WGS) entry which is preliminary data.</text>
</comment>
<name>A0ABX2FQ44_9BACT</name>
<evidence type="ECO:0000259" key="1">
    <source>
        <dbReference type="Pfam" id="PF01850"/>
    </source>
</evidence>
<evidence type="ECO:0000313" key="3">
    <source>
        <dbReference type="Proteomes" id="UP000779507"/>
    </source>
</evidence>
<reference evidence="2 3" key="1">
    <citation type="submission" date="2020-05" db="EMBL/GenBank/DDBJ databases">
        <title>Genomic Encyclopedia of Type Strains, Phase IV (KMG-V): Genome sequencing to study the core and pangenomes of soil and plant-associated prokaryotes.</title>
        <authorList>
            <person name="Whitman W."/>
        </authorList>
    </citation>
    <scope>NUCLEOTIDE SEQUENCE [LARGE SCALE GENOMIC DNA]</scope>
    <source>
        <strain evidence="2 3">9A</strain>
    </source>
</reference>
<dbReference type="SUPFAM" id="SSF88723">
    <property type="entry name" value="PIN domain-like"/>
    <property type="match status" value="1"/>
</dbReference>
<organism evidence="2 3">
    <name type="scientific">Hymenobacter caeli</name>
    <dbReference type="NCBI Taxonomy" id="2735894"/>
    <lineage>
        <taxon>Bacteria</taxon>
        <taxon>Pseudomonadati</taxon>
        <taxon>Bacteroidota</taxon>
        <taxon>Cytophagia</taxon>
        <taxon>Cytophagales</taxon>
        <taxon>Hymenobacteraceae</taxon>
        <taxon>Hymenobacter</taxon>
    </lineage>
</organism>
<keyword evidence="3" id="KW-1185">Reference proteome</keyword>
<dbReference type="RefSeq" id="WP_173809259.1">
    <property type="nucleotide sequence ID" value="NZ_JABSNP010000004.1"/>
</dbReference>
<dbReference type="InterPro" id="IPR029060">
    <property type="entry name" value="PIN-like_dom_sf"/>
</dbReference>
<gene>
    <name evidence="2" type="ORF">HNP98_001346</name>
</gene>
<proteinExistence type="predicted"/>
<dbReference type="InterPro" id="IPR052919">
    <property type="entry name" value="TA_system_RNase"/>
</dbReference>
<feature type="domain" description="PIN" evidence="1">
    <location>
        <begin position="5"/>
        <end position="109"/>
    </location>
</feature>
<dbReference type="CDD" id="cd09872">
    <property type="entry name" value="PIN_Sll0205-like"/>
    <property type="match status" value="1"/>
</dbReference>
<sequence length="110" mass="12180">MSRLLLDTHTLLWYAQDDARLPAQTVQAIQASGGGCFISRVSLWEVAIKSSLGKLVLPGDFTGWQAGVQEHGFSLLEITDVHLAALHRLAYVSDHRDPFDRLLIAQAKRV</sequence>
<dbReference type="PANTHER" id="PTHR36173:SF2">
    <property type="entry name" value="RIBONUCLEASE VAPC16"/>
    <property type="match status" value="1"/>
</dbReference>
<dbReference type="Pfam" id="PF01850">
    <property type="entry name" value="PIN"/>
    <property type="match status" value="1"/>
</dbReference>
<dbReference type="InterPro" id="IPR041705">
    <property type="entry name" value="PIN_Sll0205"/>
</dbReference>
<protein>
    <submittedName>
        <fullName evidence="2">PIN domain nuclease of toxin-antitoxin system</fullName>
    </submittedName>
</protein>
<dbReference type="EMBL" id="JABSNP010000004">
    <property type="protein sequence ID" value="NRT18529.1"/>
    <property type="molecule type" value="Genomic_DNA"/>
</dbReference>
<dbReference type="Proteomes" id="UP000779507">
    <property type="component" value="Unassembled WGS sequence"/>
</dbReference>